<dbReference type="EMBL" id="JQBS01000018">
    <property type="protein sequence ID" value="KRN56797.1"/>
    <property type="molecule type" value="Genomic_DNA"/>
</dbReference>
<comment type="caution">
    <text evidence="3">The sequence shown here is derived from an EMBL/GenBank/DDBJ whole genome shotgun (WGS) entry which is preliminary data.</text>
</comment>
<dbReference type="eggNOG" id="COG4886">
    <property type="taxonomic scope" value="Bacteria"/>
</dbReference>
<proteinExistence type="predicted"/>
<organism evidence="3 4">
    <name type="scientific">Carnobacterium divergens DSM 20623</name>
    <dbReference type="NCBI Taxonomy" id="1449336"/>
    <lineage>
        <taxon>Bacteria</taxon>
        <taxon>Bacillati</taxon>
        <taxon>Bacillota</taxon>
        <taxon>Bacilli</taxon>
        <taxon>Lactobacillales</taxon>
        <taxon>Carnobacteriaceae</taxon>
        <taxon>Carnobacterium</taxon>
    </lineage>
</organism>
<dbReference type="InterPro" id="IPR027994">
    <property type="entry name" value="WxL_dom"/>
</dbReference>
<sequence length="233" mass="24946">MKKKLLLISLFLVNSYILLDVSEAHAETTSQAKSLNSIKFLEGGSESTNPVNPIDPDLPVEVDPVDPNNPGTNNPGPLSIDFISNIQFGNNKINGKDTVYSALNKSPYVQVTDVRGTEAGWELKVAASEFTSTENPKDVLKGAELTFKNAAVKSASKGNVSQPPTSSDVTLINSDAQTIMNADENQGSGTWLSTWTANSEVNENVQLKVLSGSAKANTEYTAELNWSLSDAPK</sequence>
<evidence type="ECO:0000259" key="2">
    <source>
        <dbReference type="Pfam" id="PF13731"/>
    </source>
</evidence>
<evidence type="ECO:0000256" key="1">
    <source>
        <dbReference type="SAM" id="SignalP"/>
    </source>
</evidence>
<accession>A0A0R2I669</accession>
<feature type="signal peptide" evidence="1">
    <location>
        <begin position="1"/>
        <end position="26"/>
    </location>
</feature>
<dbReference type="AlphaFoldDB" id="A0A0R2I669"/>
<reference evidence="3 4" key="1">
    <citation type="journal article" date="2015" name="Genome Announc.">
        <title>Expanding the biotechnology potential of lactobacilli through comparative genomics of 213 strains and associated genera.</title>
        <authorList>
            <person name="Sun Z."/>
            <person name="Harris H.M."/>
            <person name="McCann A."/>
            <person name="Guo C."/>
            <person name="Argimon S."/>
            <person name="Zhang W."/>
            <person name="Yang X."/>
            <person name="Jeffery I.B."/>
            <person name="Cooney J.C."/>
            <person name="Kagawa T.F."/>
            <person name="Liu W."/>
            <person name="Song Y."/>
            <person name="Salvetti E."/>
            <person name="Wrobel A."/>
            <person name="Rasinkangas P."/>
            <person name="Parkhill J."/>
            <person name="Rea M.C."/>
            <person name="O'Sullivan O."/>
            <person name="Ritari J."/>
            <person name="Douillard F.P."/>
            <person name="Paul Ross R."/>
            <person name="Yang R."/>
            <person name="Briner A.E."/>
            <person name="Felis G.E."/>
            <person name="de Vos W.M."/>
            <person name="Barrangou R."/>
            <person name="Klaenhammer T.R."/>
            <person name="Caufield P.W."/>
            <person name="Cui Y."/>
            <person name="Zhang H."/>
            <person name="O'Toole P.W."/>
        </authorList>
    </citation>
    <scope>NUCLEOTIDE SEQUENCE [LARGE SCALE GENOMIC DNA]</scope>
    <source>
        <strain evidence="3 4">DSM 20623</strain>
    </source>
</reference>
<evidence type="ECO:0000313" key="3">
    <source>
        <dbReference type="EMBL" id="KRN56797.1"/>
    </source>
</evidence>
<dbReference type="Proteomes" id="UP000051658">
    <property type="component" value="Unassembled WGS sequence"/>
</dbReference>
<dbReference type="GeneID" id="89587746"/>
<dbReference type="Pfam" id="PF13731">
    <property type="entry name" value="WxL"/>
    <property type="match status" value="1"/>
</dbReference>
<feature type="domain" description="WxL" evidence="2">
    <location>
        <begin position="28"/>
        <end position="232"/>
    </location>
</feature>
<dbReference type="RefSeq" id="WP_034572414.1">
    <property type="nucleotide sequence ID" value="NZ_JQLO01000001.1"/>
</dbReference>
<feature type="chain" id="PRO_5006418164" description="WxL domain-containing protein" evidence="1">
    <location>
        <begin position="27"/>
        <end position="233"/>
    </location>
</feature>
<keyword evidence="4" id="KW-1185">Reference proteome</keyword>
<keyword evidence="1" id="KW-0732">Signal</keyword>
<protein>
    <recommendedName>
        <fullName evidence="2">WxL domain-containing protein</fullName>
    </recommendedName>
</protein>
<evidence type="ECO:0000313" key="4">
    <source>
        <dbReference type="Proteomes" id="UP000051658"/>
    </source>
</evidence>
<gene>
    <name evidence="3" type="ORF">IV74_GL000806</name>
</gene>
<name>A0A0R2I669_CARDV</name>
<dbReference type="PATRIC" id="fig|1449336.4.peg.821"/>